<name>A0A9E2S8J1_9BACT</name>
<dbReference type="AlphaFoldDB" id="A0A9E2S8J1"/>
<keyword evidence="2" id="KW-1185">Reference proteome</keyword>
<organism evidence="1 2">
    <name type="scientific">Pinibacter aurantiacus</name>
    <dbReference type="NCBI Taxonomy" id="2851599"/>
    <lineage>
        <taxon>Bacteria</taxon>
        <taxon>Pseudomonadati</taxon>
        <taxon>Bacteroidota</taxon>
        <taxon>Chitinophagia</taxon>
        <taxon>Chitinophagales</taxon>
        <taxon>Chitinophagaceae</taxon>
        <taxon>Pinibacter</taxon>
    </lineage>
</organism>
<comment type="caution">
    <text evidence="1">The sequence shown here is derived from an EMBL/GenBank/DDBJ whole genome shotgun (WGS) entry which is preliminary data.</text>
</comment>
<sequence>MKVLLRVLCIAIIAMYAPKLIAQVPILSSYPSAKATVYLDFDGQYVTGTSWNWDGPIDAQPSGLTTAQITEIFNRISEDYRPFNLNITTDSTVFAKAPVTQRIRVIFTPTSSWYGSAGGVSFVGSFAWGNGTPSFVFNKLLNNVTKYVAESAAHEIGHTLGLQHQSTYDVNGNKTAEYNGGQGTGEIGWAPIMGVGYYKNQTTWHKGPNTENALNIQSDLDIISGSANNFGYRTDDVGNTMAKSTVVNTPDLGFTASGLINSAVDVDVFKITFLKKNRFSLSAIPQNVGANDEGANIDIKVALLNGNGDTLNRYNPSMLLNAGIDTTLNAGTYYLAVDGVSNINHSEYGSLGYYTLTAKSSLATLPLHNLQLKGNSNNGTNQFTWTYEADEPVSVLAMESSTDGANFTQLTDLSTSARSYSYKPLTNGTLMYRIKAITANEQKTYYSNVVSIKQDGNNEGLKIWSNLVTNTLKVTSSKAYNYQVVDMAGRVIARGITPTGTANIQLPSTATGMLFFTWNDGTSQQSEKLIKQ</sequence>
<evidence type="ECO:0000313" key="1">
    <source>
        <dbReference type="EMBL" id="MBV4356514.1"/>
    </source>
</evidence>
<protein>
    <submittedName>
        <fullName evidence="1">Zinc-dependent metalloprotease</fullName>
    </submittedName>
</protein>
<evidence type="ECO:0000313" key="2">
    <source>
        <dbReference type="Proteomes" id="UP000812270"/>
    </source>
</evidence>
<dbReference type="Proteomes" id="UP000812270">
    <property type="component" value="Unassembled WGS sequence"/>
</dbReference>
<dbReference type="RefSeq" id="WP_217790145.1">
    <property type="nucleotide sequence ID" value="NZ_JAHSPG010000002.1"/>
</dbReference>
<gene>
    <name evidence="1" type="ORF">KTO63_05085</name>
</gene>
<accession>A0A9E2S8J1</accession>
<dbReference type="InterPro" id="IPR026444">
    <property type="entry name" value="Secre_tail"/>
</dbReference>
<keyword evidence="1" id="KW-0482">Metalloprotease</keyword>
<keyword evidence="1" id="KW-0378">Hydrolase</keyword>
<dbReference type="NCBIfam" id="TIGR04183">
    <property type="entry name" value="Por_Secre_tail"/>
    <property type="match status" value="1"/>
</dbReference>
<proteinExistence type="predicted"/>
<keyword evidence="1" id="KW-0645">Protease</keyword>
<dbReference type="GO" id="GO:0008237">
    <property type="term" value="F:metallopeptidase activity"/>
    <property type="evidence" value="ECO:0007669"/>
    <property type="project" value="UniProtKB-KW"/>
</dbReference>
<reference evidence="1" key="1">
    <citation type="submission" date="2021-06" db="EMBL/GenBank/DDBJ databases">
        <authorList>
            <person name="Huq M.A."/>
        </authorList>
    </citation>
    <scope>NUCLEOTIDE SEQUENCE</scope>
    <source>
        <strain evidence="1">MAH-26</strain>
    </source>
</reference>
<dbReference type="EMBL" id="JAHSPG010000002">
    <property type="protein sequence ID" value="MBV4356514.1"/>
    <property type="molecule type" value="Genomic_DNA"/>
</dbReference>